<evidence type="ECO:0000259" key="8">
    <source>
        <dbReference type="Pfam" id="PF01694"/>
    </source>
</evidence>
<evidence type="ECO:0000256" key="7">
    <source>
        <dbReference type="SAM" id="Phobius"/>
    </source>
</evidence>
<dbReference type="InterPro" id="IPR050925">
    <property type="entry name" value="Rhomboid_protease_S54"/>
</dbReference>
<comment type="similarity">
    <text evidence="2">Belongs to the peptidase S54 family.</text>
</comment>
<dbReference type="PANTHER" id="PTHR43731:SF14">
    <property type="entry name" value="PRESENILIN-ASSOCIATED RHOMBOID-LIKE PROTEIN, MITOCHONDRIAL"/>
    <property type="match status" value="1"/>
</dbReference>
<feature type="transmembrane region" description="Helical" evidence="7">
    <location>
        <begin position="202"/>
        <end position="220"/>
    </location>
</feature>
<keyword evidence="10" id="KW-1185">Reference proteome</keyword>
<dbReference type="Pfam" id="PF01694">
    <property type="entry name" value="Rhomboid"/>
    <property type="match status" value="1"/>
</dbReference>
<evidence type="ECO:0000313" key="9">
    <source>
        <dbReference type="EMBL" id="MDQ0473719.1"/>
    </source>
</evidence>
<dbReference type="InterPro" id="IPR035952">
    <property type="entry name" value="Rhomboid-like_sf"/>
</dbReference>
<comment type="caution">
    <text evidence="9">The sequence shown here is derived from an EMBL/GenBank/DDBJ whole genome shotgun (WGS) entry which is preliminary data.</text>
</comment>
<dbReference type="RefSeq" id="WP_307282322.1">
    <property type="nucleotide sequence ID" value="NZ_JAUSVX010000018.1"/>
</dbReference>
<dbReference type="GO" id="GO:0006508">
    <property type="term" value="P:proteolysis"/>
    <property type="evidence" value="ECO:0007669"/>
    <property type="project" value="UniProtKB-KW"/>
</dbReference>
<feature type="domain" description="Peptidase S54 rhomboid" evidence="8">
    <location>
        <begin position="74"/>
        <end position="221"/>
    </location>
</feature>
<feature type="transmembrane region" description="Helical" evidence="7">
    <location>
        <begin position="138"/>
        <end position="157"/>
    </location>
</feature>
<dbReference type="PANTHER" id="PTHR43731">
    <property type="entry name" value="RHOMBOID PROTEASE"/>
    <property type="match status" value="1"/>
</dbReference>
<evidence type="ECO:0000256" key="2">
    <source>
        <dbReference type="ARBA" id="ARBA00009045"/>
    </source>
</evidence>
<feature type="transmembrane region" description="Helical" evidence="7">
    <location>
        <begin position="83"/>
        <end position="102"/>
    </location>
</feature>
<dbReference type="InterPro" id="IPR022764">
    <property type="entry name" value="Peptidase_S54_rhomboid_dom"/>
</dbReference>
<evidence type="ECO:0000256" key="6">
    <source>
        <dbReference type="ARBA" id="ARBA00023136"/>
    </source>
</evidence>
<evidence type="ECO:0000256" key="5">
    <source>
        <dbReference type="ARBA" id="ARBA00022989"/>
    </source>
</evidence>
<feature type="transmembrane region" description="Helical" evidence="7">
    <location>
        <begin position="114"/>
        <end position="132"/>
    </location>
</feature>
<organism evidence="9 10">
    <name type="scientific">Labrys wisconsinensis</name>
    <dbReference type="NCBI Taxonomy" id="425677"/>
    <lineage>
        <taxon>Bacteria</taxon>
        <taxon>Pseudomonadati</taxon>
        <taxon>Pseudomonadota</taxon>
        <taxon>Alphaproteobacteria</taxon>
        <taxon>Hyphomicrobiales</taxon>
        <taxon>Xanthobacteraceae</taxon>
        <taxon>Labrys</taxon>
    </lineage>
</organism>
<feature type="transmembrane region" description="Helical" evidence="7">
    <location>
        <begin position="15"/>
        <end position="34"/>
    </location>
</feature>
<evidence type="ECO:0000256" key="3">
    <source>
        <dbReference type="ARBA" id="ARBA00022692"/>
    </source>
</evidence>
<sequence>MLIPLYDDNPVRRISHAYVNWALIAVNVFVYAIFQSGHVLGVKLADATSISFGMIPVVLFHQMDLPAEYVVIPQWLTPVTSSFLHGSWMHLAGNMLFLWVFGDNVEDDLGHVRYFVFYIACAALAALAHAYMQPHSTSPLIGASGAVSGVVAAYALLHPRVKIWVLVLFRIPLKMRAMWAIGVWVLFQAANAYFAGPDDETAWYAHLGGLVSGAVLTLLLKRADAPLFDRGEALIMEAPPSDGEPPP</sequence>
<keyword evidence="5 7" id="KW-1133">Transmembrane helix</keyword>
<evidence type="ECO:0000256" key="1">
    <source>
        <dbReference type="ARBA" id="ARBA00004141"/>
    </source>
</evidence>
<evidence type="ECO:0000313" key="10">
    <source>
        <dbReference type="Proteomes" id="UP001242480"/>
    </source>
</evidence>
<gene>
    <name evidence="9" type="ORF">QO011_006755</name>
</gene>
<dbReference type="SUPFAM" id="SSF144091">
    <property type="entry name" value="Rhomboid-like"/>
    <property type="match status" value="1"/>
</dbReference>
<reference evidence="9 10" key="1">
    <citation type="submission" date="2023-07" db="EMBL/GenBank/DDBJ databases">
        <title>Genomic Encyclopedia of Type Strains, Phase IV (KMG-IV): sequencing the most valuable type-strain genomes for metagenomic binning, comparative biology and taxonomic classification.</title>
        <authorList>
            <person name="Goeker M."/>
        </authorList>
    </citation>
    <scope>NUCLEOTIDE SEQUENCE [LARGE SCALE GENOMIC DNA]</scope>
    <source>
        <strain evidence="9 10">DSM 19619</strain>
    </source>
</reference>
<dbReference type="GO" id="GO:0008233">
    <property type="term" value="F:peptidase activity"/>
    <property type="evidence" value="ECO:0007669"/>
    <property type="project" value="UniProtKB-KW"/>
</dbReference>
<keyword evidence="6 7" id="KW-0472">Membrane</keyword>
<dbReference type="EMBL" id="JAUSVX010000018">
    <property type="protein sequence ID" value="MDQ0473719.1"/>
    <property type="molecule type" value="Genomic_DNA"/>
</dbReference>
<comment type="subcellular location">
    <subcellularLocation>
        <location evidence="1">Membrane</location>
        <topology evidence="1">Multi-pass membrane protein</topology>
    </subcellularLocation>
</comment>
<keyword evidence="3 7" id="KW-0812">Transmembrane</keyword>
<keyword evidence="4" id="KW-0378">Hydrolase</keyword>
<accession>A0ABU0JHH4</accession>
<dbReference type="Gene3D" id="1.20.1540.10">
    <property type="entry name" value="Rhomboid-like"/>
    <property type="match status" value="1"/>
</dbReference>
<keyword evidence="9" id="KW-0645">Protease</keyword>
<dbReference type="Proteomes" id="UP001242480">
    <property type="component" value="Unassembled WGS sequence"/>
</dbReference>
<protein>
    <submittedName>
        <fullName evidence="9">Membrane associated rhomboid family serine protease</fullName>
    </submittedName>
</protein>
<proteinExistence type="inferred from homology"/>
<name>A0ABU0JHH4_9HYPH</name>
<evidence type="ECO:0000256" key="4">
    <source>
        <dbReference type="ARBA" id="ARBA00022801"/>
    </source>
</evidence>